<dbReference type="AlphaFoldDB" id="A0A835WB61"/>
<comment type="caution">
    <text evidence="4">Lacks conserved residue(s) required for the propagation of feature annotation.</text>
</comment>
<keyword evidence="5" id="KW-0732">Signal</keyword>
<comment type="subcellular location">
    <subcellularLocation>
        <location evidence="1">Golgi apparatus membrane</location>
        <topology evidence="1">Single-pass type II membrane protein</topology>
    </subcellularLocation>
</comment>
<gene>
    <name evidence="7" type="ORF">HYH02_009091</name>
</gene>
<dbReference type="PANTHER" id="PTHR11062">
    <property type="entry name" value="EXOSTOSIN HEPARAN SULFATE GLYCOSYLTRANSFERASE -RELATED"/>
    <property type="match status" value="1"/>
</dbReference>
<organism evidence="7 8">
    <name type="scientific">Chlamydomonas schloesseri</name>
    <dbReference type="NCBI Taxonomy" id="2026947"/>
    <lineage>
        <taxon>Eukaryota</taxon>
        <taxon>Viridiplantae</taxon>
        <taxon>Chlorophyta</taxon>
        <taxon>core chlorophytes</taxon>
        <taxon>Chlorophyceae</taxon>
        <taxon>CS clade</taxon>
        <taxon>Chlamydomonadales</taxon>
        <taxon>Chlamydomonadaceae</taxon>
        <taxon>Chlamydomonas</taxon>
    </lineage>
</organism>
<accession>A0A835WB61</accession>
<dbReference type="PROSITE" id="PS50026">
    <property type="entry name" value="EGF_3"/>
    <property type="match status" value="2"/>
</dbReference>
<feature type="disulfide bond" evidence="4">
    <location>
        <begin position="43"/>
        <end position="53"/>
    </location>
</feature>
<evidence type="ECO:0000256" key="5">
    <source>
        <dbReference type="SAM" id="SignalP"/>
    </source>
</evidence>
<dbReference type="PANTHER" id="PTHR11062:SF376">
    <property type="entry name" value="EXOSTOSIN FAMILY PROTEIN"/>
    <property type="match status" value="1"/>
</dbReference>
<evidence type="ECO:0000256" key="4">
    <source>
        <dbReference type="PROSITE-ProRule" id="PRU00076"/>
    </source>
</evidence>
<evidence type="ECO:0000259" key="6">
    <source>
        <dbReference type="PROSITE" id="PS50026"/>
    </source>
</evidence>
<keyword evidence="4" id="KW-1015">Disulfide bond</keyword>
<keyword evidence="4" id="KW-0245">EGF-like domain</keyword>
<feature type="domain" description="EGF-like" evidence="6">
    <location>
        <begin position="233"/>
        <end position="272"/>
    </location>
</feature>
<dbReference type="SUPFAM" id="SSF57196">
    <property type="entry name" value="EGF/Laminin"/>
    <property type="match status" value="1"/>
</dbReference>
<evidence type="ECO:0000256" key="3">
    <source>
        <dbReference type="ARBA" id="ARBA00023034"/>
    </source>
</evidence>
<dbReference type="OrthoDB" id="1924787at2759"/>
<feature type="disulfide bond" evidence="4">
    <location>
        <begin position="262"/>
        <end position="271"/>
    </location>
</feature>
<feature type="chain" id="PRO_5032384680" description="EGF-like domain-containing protein" evidence="5">
    <location>
        <begin position="18"/>
        <end position="692"/>
    </location>
</feature>
<keyword evidence="3" id="KW-0333">Golgi apparatus</keyword>
<dbReference type="Gene3D" id="2.10.25.10">
    <property type="entry name" value="Laminin"/>
    <property type="match status" value="1"/>
</dbReference>
<name>A0A835WB61_9CHLO</name>
<dbReference type="InterPro" id="IPR040911">
    <property type="entry name" value="Exostosin_GT47"/>
</dbReference>
<dbReference type="InterPro" id="IPR004263">
    <property type="entry name" value="Exostosin"/>
</dbReference>
<feature type="disulfide bond" evidence="4">
    <location>
        <begin position="62"/>
        <end position="71"/>
    </location>
</feature>
<sequence>MPSVHVALCLLLPLAASATVRRVLDASNPGLTQDQVVPARRSCPRPCVNKGHCNYEKGRCECPWGYSGEACEVDRMAACRQTPDDPGSCGYIWPKNCECYRECYRLYCSRYGTDTNRCSSGWGSDIHDAPCWLYGTDGSSSSNKTGTSAAAAVGGGSSNSSSGLKLLPVAAQNSSAYPEDPEHNTVWYAQIPELFGQTEYQTGMLLQDESRKHKSPYDRPHLVWHRANHRAHPLSACGPARCSNGRGFCLQYDGRPLPECVCHFGFNGTQCEQEDNWEACWFSPDCGGLGTCHSGFCSCKDGRWGIACHRSSAAAPAVPGTIPDLRVATRFKIYMYDLPWDVAFPYEVQEDAHGRDPMYTSYELFLKYFITDNVVRTENPYEAHLFYVPALNFFYSGNLRAPEHHLEAVMEHVKSAWPFYNRSGGRDHFVFLTGDRGSCHMPRALQDSMIKVVHFGMQKQGLNWTWMGHNQDYGCIRLRQDLVVPPHPNDHKPLWPVGTAAYFKRIEAAGGHDPAGRNITFLFAGGVGEGEYSGGARQAVRALLSNVSDPAVLFVEGRRDDYVELLWRSQFCLAAYGHGWGIRLMQAIHFGCVPVIIQDHVYQAFDDFLPYEEFSVRLRLSEVPRLLDILRSYGAEQRAALRLGMAKYYRAFIWDREHGGEAFEWTLAGLQRRAANLHAGLFRRHHRRRRSS</sequence>
<dbReference type="PROSITE" id="PS01186">
    <property type="entry name" value="EGF_2"/>
    <property type="match status" value="2"/>
</dbReference>
<dbReference type="PROSITE" id="PS00022">
    <property type="entry name" value="EGF_1"/>
    <property type="match status" value="2"/>
</dbReference>
<comment type="caution">
    <text evidence="7">The sequence shown here is derived from an EMBL/GenBank/DDBJ whole genome shotgun (WGS) entry which is preliminary data.</text>
</comment>
<keyword evidence="8" id="KW-1185">Reference proteome</keyword>
<dbReference type="GO" id="GO:0016757">
    <property type="term" value="F:glycosyltransferase activity"/>
    <property type="evidence" value="ECO:0007669"/>
    <property type="project" value="InterPro"/>
</dbReference>
<feature type="signal peptide" evidence="5">
    <location>
        <begin position="1"/>
        <end position="17"/>
    </location>
</feature>
<evidence type="ECO:0000256" key="1">
    <source>
        <dbReference type="ARBA" id="ARBA00004323"/>
    </source>
</evidence>
<protein>
    <recommendedName>
        <fullName evidence="6">EGF-like domain-containing protein</fullName>
    </recommendedName>
</protein>
<feature type="domain" description="EGF-like" evidence="6">
    <location>
        <begin position="39"/>
        <end position="72"/>
    </location>
</feature>
<dbReference type="InterPro" id="IPR000742">
    <property type="entry name" value="EGF"/>
</dbReference>
<dbReference type="Pfam" id="PF03016">
    <property type="entry name" value="Exostosin_GT47"/>
    <property type="match status" value="1"/>
</dbReference>
<dbReference type="SMART" id="SM00181">
    <property type="entry name" value="EGF"/>
    <property type="match status" value="3"/>
</dbReference>
<dbReference type="GO" id="GO:0000139">
    <property type="term" value="C:Golgi membrane"/>
    <property type="evidence" value="ECO:0007669"/>
    <property type="project" value="UniProtKB-SubCell"/>
</dbReference>
<dbReference type="Proteomes" id="UP000613740">
    <property type="component" value="Unassembled WGS sequence"/>
</dbReference>
<evidence type="ECO:0000313" key="7">
    <source>
        <dbReference type="EMBL" id="KAG2444152.1"/>
    </source>
</evidence>
<evidence type="ECO:0000256" key="2">
    <source>
        <dbReference type="ARBA" id="ARBA00010271"/>
    </source>
</evidence>
<reference evidence="7" key="1">
    <citation type="journal article" date="2020" name="bioRxiv">
        <title>Comparative genomics of Chlamydomonas.</title>
        <authorList>
            <person name="Craig R.J."/>
            <person name="Hasan A.R."/>
            <person name="Ness R.W."/>
            <person name="Keightley P.D."/>
        </authorList>
    </citation>
    <scope>NUCLEOTIDE SEQUENCE</scope>
    <source>
        <strain evidence="7">CCAP 11/173</strain>
    </source>
</reference>
<dbReference type="EMBL" id="JAEHOD010000029">
    <property type="protein sequence ID" value="KAG2444152.1"/>
    <property type="molecule type" value="Genomic_DNA"/>
</dbReference>
<proteinExistence type="inferred from homology"/>
<comment type="similarity">
    <text evidence="2">Belongs to the glycosyltransferase 47 family.</text>
</comment>
<evidence type="ECO:0000313" key="8">
    <source>
        <dbReference type="Proteomes" id="UP000613740"/>
    </source>
</evidence>